<reference evidence="2 3" key="1">
    <citation type="submission" date="2014-12" db="EMBL/GenBank/DDBJ databases">
        <title>Draft genome sequence of Paenibacillus kamchatkensis strain B-2647.</title>
        <authorList>
            <person name="Karlyshev A.V."/>
            <person name="Kudryashova E.B."/>
        </authorList>
    </citation>
    <scope>NUCLEOTIDE SEQUENCE [LARGE SCALE GENOMIC DNA]</scope>
    <source>
        <strain evidence="2 3">VKM B-2647</strain>
    </source>
</reference>
<evidence type="ECO:0000313" key="2">
    <source>
        <dbReference type="EMBL" id="KIL39725.1"/>
    </source>
</evidence>
<evidence type="ECO:0000256" key="1">
    <source>
        <dbReference type="SAM" id="MobiDB-lite"/>
    </source>
</evidence>
<name>A0ABR5AFJ4_9BACL</name>
<comment type="caution">
    <text evidence="2">The sequence shown here is derived from an EMBL/GenBank/DDBJ whole genome shotgun (WGS) entry which is preliminary data.</text>
</comment>
<dbReference type="Proteomes" id="UP000031967">
    <property type="component" value="Unassembled WGS sequence"/>
</dbReference>
<proteinExistence type="predicted"/>
<accession>A0ABR5AFJ4</accession>
<dbReference type="EMBL" id="JXAK01000032">
    <property type="protein sequence ID" value="KIL39725.1"/>
    <property type="molecule type" value="Genomic_DNA"/>
</dbReference>
<gene>
    <name evidence="2" type="ORF">SD70_18445</name>
</gene>
<protein>
    <submittedName>
        <fullName evidence="2">Uncharacterized protein</fullName>
    </submittedName>
</protein>
<evidence type="ECO:0000313" key="3">
    <source>
        <dbReference type="Proteomes" id="UP000031967"/>
    </source>
</evidence>
<feature type="compositionally biased region" description="Gly residues" evidence="1">
    <location>
        <begin position="29"/>
        <end position="60"/>
    </location>
</feature>
<feature type="compositionally biased region" description="Basic and acidic residues" evidence="1">
    <location>
        <begin position="1"/>
        <end position="11"/>
    </location>
</feature>
<dbReference type="RefSeq" id="WP_041048990.1">
    <property type="nucleotide sequence ID" value="NZ_JXAK01000032.1"/>
</dbReference>
<organism evidence="2 3">
    <name type="scientific">Gordoniibacillus kamchatkensis</name>
    <dbReference type="NCBI Taxonomy" id="1590651"/>
    <lineage>
        <taxon>Bacteria</taxon>
        <taxon>Bacillati</taxon>
        <taxon>Bacillota</taxon>
        <taxon>Bacilli</taxon>
        <taxon>Bacillales</taxon>
        <taxon>Paenibacillaceae</taxon>
        <taxon>Gordoniibacillus</taxon>
    </lineage>
</organism>
<feature type="non-terminal residue" evidence="2">
    <location>
        <position position="60"/>
    </location>
</feature>
<feature type="region of interest" description="Disordered" evidence="1">
    <location>
        <begin position="1"/>
        <end position="60"/>
    </location>
</feature>
<keyword evidence="3" id="KW-1185">Reference proteome</keyword>
<sequence length="60" mass="5717">MEDLRRQREQAAKNPQPPKREPSAPQQGGVTGATYGSGAGAGGTKPGAGTGGASAPGAGA</sequence>